<keyword evidence="11" id="KW-1185">Reference proteome</keyword>
<sequence length="464" mass="53882">MKLEAALQHYFHYDSFRKGQKEVVSTLLSGQNTLAVLPTGTGKSLCYQLTGYLRDGLTIVISPLISLMEDQVLSLLRIGEKRVIALNGTLQAQEKEFILKHLDKYKFIFLSPEMLLQEQVLSSLQRQKIGLFVVDEAHCVSQWGVDFRPEYRNLSEAQHRLGNPLTLALTASATEKVRTEIKEVLLTATATEWVYSMDRPNIALMVREPEDKLSELRQILSQQFGPGIIYCATRRQVETLYEELQAEFAVGYYHGGLESNQRRMLQQQFLDNQLQFLIATNAFGMGINKSDIRLVVHYELPDSLENYIQEIGRAGRDGIQSYGVLLYQTGDERIHHFLQRTTQEARETFEVRLQYQAMASLSEIQEKWLQQTKREGTEQFLAHLKRNEEEKWLKLQQMLAYIHHDGCRREYLLQYFEESLAEIPDECCDFHGCLLPEKSVEVEKKAKEMINWQDILLKMFKEKK</sequence>
<dbReference type="PROSITE" id="PS00690">
    <property type="entry name" value="DEAH_ATP_HELICASE"/>
    <property type="match status" value="1"/>
</dbReference>
<gene>
    <name evidence="10" type="ORF">DOK78_002466</name>
</gene>
<evidence type="ECO:0000259" key="9">
    <source>
        <dbReference type="PROSITE" id="PS51194"/>
    </source>
</evidence>
<dbReference type="PANTHER" id="PTHR13710">
    <property type="entry name" value="DNA HELICASE RECQ FAMILY MEMBER"/>
    <property type="match status" value="1"/>
</dbReference>
<dbReference type="CDD" id="cd17920">
    <property type="entry name" value="DEXHc_RecQ"/>
    <property type="match status" value="1"/>
</dbReference>
<dbReference type="PANTHER" id="PTHR13710:SF84">
    <property type="entry name" value="ATP-DEPENDENT DNA HELICASE RECS-RELATED"/>
    <property type="match status" value="1"/>
</dbReference>
<evidence type="ECO:0000256" key="4">
    <source>
        <dbReference type="ARBA" id="ARBA00022840"/>
    </source>
</evidence>
<proteinExistence type="predicted"/>
<dbReference type="InterPro" id="IPR004589">
    <property type="entry name" value="DNA_helicase_ATP-dep_RecQ"/>
</dbReference>
<keyword evidence="5" id="KW-0238">DNA-binding</keyword>
<reference evidence="10 11" key="2">
    <citation type="submission" date="2024-03" db="EMBL/GenBank/DDBJ databases">
        <title>The Genome Sequence of Enterococcus sp. DIV2402.</title>
        <authorList>
            <consortium name="The Broad Institute Genomics Platform"/>
            <consortium name="The Broad Institute Microbial Omics Core"/>
            <consortium name="The Broad Institute Genomic Center for Infectious Diseases"/>
            <person name="Earl A."/>
            <person name="Manson A."/>
            <person name="Gilmore M."/>
            <person name="Schwartman J."/>
            <person name="Shea T."/>
            <person name="Abouelleil A."/>
            <person name="Cao P."/>
            <person name="Chapman S."/>
            <person name="Cusick C."/>
            <person name="Young S."/>
            <person name="Neafsey D."/>
            <person name="Nusbaum C."/>
            <person name="Birren B."/>
        </authorList>
    </citation>
    <scope>NUCLEOTIDE SEQUENCE [LARGE SCALE GENOMIC DNA]</scope>
    <source>
        <strain evidence="10 11">DIV2402</strain>
    </source>
</reference>
<feature type="domain" description="Helicase ATP-binding" evidence="8">
    <location>
        <begin position="24"/>
        <end position="191"/>
    </location>
</feature>
<dbReference type="PROSITE" id="PS51192">
    <property type="entry name" value="HELICASE_ATP_BIND_1"/>
    <property type="match status" value="1"/>
</dbReference>
<dbReference type="InterPro" id="IPR032284">
    <property type="entry name" value="RecQ_Zn-bd"/>
</dbReference>
<keyword evidence="2" id="KW-0378">Hydrolase</keyword>
<dbReference type="Proteomes" id="UP000664701">
    <property type="component" value="Chromosome"/>
</dbReference>
<dbReference type="PROSITE" id="PS51194">
    <property type="entry name" value="HELICASE_CTER"/>
    <property type="match status" value="1"/>
</dbReference>
<dbReference type="Pfam" id="PF00271">
    <property type="entry name" value="Helicase_C"/>
    <property type="match status" value="1"/>
</dbReference>
<organism evidence="10 11">
    <name type="scientific">Candidatus Enterococcus lowellii</name>
    <dbReference type="NCBI Taxonomy" id="2230877"/>
    <lineage>
        <taxon>Bacteria</taxon>
        <taxon>Bacillati</taxon>
        <taxon>Bacillota</taxon>
        <taxon>Bacilli</taxon>
        <taxon>Lactobacillales</taxon>
        <taxon>Enterococcaceae</taxon>
        <taxon>Enterococcus</taxon>
    </lineage>
</organism>
<dbReference type="Gene3D" id="3.40.50.300">
    <property type="entry name" value="P-loop containing nucleotide triphosphate hydrolases"/>
    <property type="match status" value="2"/>
</dbReference>
<protein>
    <recommendedName>
        <fullName evidence="6">ATP-dependent DNA helicase RecQ</fullName>
    </recommendedName>
    <alternativeName>
        <fullName evidence="7">DNA 3'-5' helicase RecQ</fullName>
    </alternativeName>
</protein>
<dbReference type="SMART" id="SM00490">
    <property type="entry name" value="HELICc"/>
    <property type="match status" value="1"/>
</dbReference>
<dbReference type="RefSeq" id="WP_207940074.1">
    <property type="nucleotide sequence ID" value="NZ_CP147251.1"/>
</dbReference>
<dbReference type="SMART" id="SM00487">
    <property type="entry name" value="DEXDc"/>
    <property type="match status" value="1"/>
</dbReference>
<accession>A0ABZ2SPY0</accession>
<dbReference type="GO" id="GO:0004386">
    <property type="term" value="F:helicase activity"/>
    <property type="evidence" value="ECO:0007669"/>
    <property type="project" value="UniProtKB-KW"/>
</dbReference>
<dbReference type="Pfam" id="PF00270">
    <property type="entry name" value="DEAD"/>
    <property type="match status" value="1"/>
</dbReference>
<evidence type="ECO:0000256" key="2">
    <source>
        <dbReference type="ARBA" id="ARBA00022801"/>
    </source>
</evidence>
<keyword evidence="3 10" id="KW-0347">Helicase</keyword>
<dbReference type="SUPFAM" id="SSF52540">
    <property type="entry name" value="P-loop containing nucleoside triphosphate hydrolases"/>
    <property type="match status" value="1"/>
</dbReference>
<evidence type="ECO:0000313" key="11">
    <source>
        <dbReference type="Proteomes" id="UP000664701"/>
    </source>
</evidence>
<dbReference type="InterPro" id="IPR011545">
    <property type="entry name" value="DEAD/DEAH_box_helicase_dom"/>
</dbReference>
<keyword evidence="4" id="KW-0067">ATP-binding</keyword>
<evidence type="ECO:0000256" key="3">
    <source>
        <dbReference type="ARBA" id="ARBA00022806"/>
    </source>
</evidence>
<dbReference type="EMBL" id="CP147251">
    <property type="protein sequence ID" value="WYJ77828.1"/>
    <property type="molecule type" value="Genomic_DNA"/>
</dbReference>
<evidence type="ECO:0000259" key="8">
    <source>
        <dbReference type="PROSITE" id="PS51192"/>
    </source>
</evidence>
<dbReference type="InterPro" id="IPR001650">
    <property type="entry name" value="Helicase_C-like"/>
</dbReference>
<evidence type="ECO:0000256" key="7">
    <source>
        <dbReference type="ARBA" id="ARBA00044550"/>
    </source>
</evidence>
<keyword evidence="1" id="KW-0547">Nucleotide-binding</keyword>
<dbReference type="InterPro" id="IPR014001">
    <property type="entry name" value="Helicase_ATP-bd"/>
</dbReference>
<dbReference type="InterPro" id="IPR027417">
    <property type="entry name" value="P-loop_NTPase"/>
</dbReference>
<evidence type="ECO:0000256" key="5">
    <source>
        <dbReference type="ARBA" id="ARBA00023125"/>
    </source>
</evidence>
<feature type="domain" description="Helicase C-terminal" evidence="9">
    <location>
        <begin position="215"/>
        <end position="357"/>
    </location>
</feature>
<reference evidence="10 11" key="1">
    <citation type="submission" date="2021-03" db="EMBL/GenBank/DDBJ databases">
        <authorList>
            <person name="Gilmore M.S."/>
            <person name="Schwartzman J."/>
            <person name="Van Tyne D."/>
            <person name="Martin M."/>
            <person name="Earl A.M."/>
            <person name="Manson A.L."/>
            <person name="Straub T."/>
            <person name="Salamzade R."/>
            <person name="Saavedra J."/>
            <person name="Lebreton F."/>
            <person name="Prichula J."/>
            <person name="Schaufler K."/>
            <person name="Gaca A."/>
            <person name="Sgardioli B."/>
            <person name="Wagenaar J."/>
            <person name="Strong T."/>
        </authorList>
    </citation>
    <scope>NUCLEOTIDE SEQUENCE [LARGE SCALE GENOMIC DNA]</scope>
    <source>
        <strain evidence="10 11">DIV2402</strain>
    </source>
</reference>
<evidence type="ECO:0000256" key="6">
    <source>
        <dbReference type="ARBA" id="ARBA00044535"/>
    </source>
</evidence>
<name>A0ABZ2SPY0_9ENTE</name>
<evidence type="ECO:0000313" key="10">
    <source>
        <dbReference type="EMBL" id="WYJ77828.1"/>
    </source>
</evidence>
<dbReference type="Pfam" id="PF16124">
    <property type="entry name" value="RecQ_Zn_bind"/>
    <property type="match status" value="1"/>
</dbReference>
<dbReference type="NCBIfam" id="TIGR00614">
    <property type="entry name" value="recQ_fam"/>
    <property type="match status" value="1"/>
</dbReference>
<evidence type="ECO:0000256" key="1">
    <source>
        <dbReference type="ARBA" id="ARBA00022741"/>
    </source>
</evidence>
<dbReference type="InterPro" id="IPR002464">
    <property type="entry name" value="DNA/RNA_helicase_DEAH_CS"/>
</dbReference>